<dbReference type="EMBL" id="MJEQ01037190">
    <property type="protein sequence ID" value="OIS99187.1"/>
    <property type="molecule type" value="Genomic_DNA"/>
</dbReference>
<comment type="caution">
    <text evidence="3">The sequence shown here is derived from an EMBL/GenBank/DDBJ whole genome shotgun (WGS) entry which is preliminary data.</text>
</comment>
<dbReference type="GO" id="GO:0006869">
    <property type="term" value="P:lipid transport"/>
    <property type="evidence" value="ECO:0007669"/>
    <property type="project" value="InterPro"/>
</dbReference>
<dbReference type="InterPro" id="IPR000528">
    <property type="entry name" value="Plant_nsLTP"/>
</dbReference>
<protein>
    <submittedName>
        <fullName evidence="3">Non-specific lipid-transfer protein 13</fullName>
    </submittedName>
</protein>
<evidence type="ECO:0000313" key="4">
    <source>
        <dbReference type="Proteomes" id="UP000187609"/>
    </source>
</evidence>
<gene>
    <name evidence="3" type="primary">LTP13_1</name>
    <name evidence="3" type="ORF">A4A49_04607</name>
</gene>
<evidence type="ECO:0000256" key="2">
    <source>
        <dbReference type="SAM" id="SignalP"/>
    </source>
</evidence>
<dbReference type="STRING" id="49451.A0A1J6I3W0"/>
<evidence type="ECO:0000313" key="3">
    <source>
        <dbReference type="EMBL" id="OIS99187.1"/>
    </source>
</evidence>
<feature type="chain" id="PRO_5013040685" evidence="2">
    <location>
        <begin position="25"/>
        <end position="127"/>
    </location>
</feature>
<dbReference type="KEGG" id="nau:109231768"/>
<evidence type="ECO:0000256" key="1">
    <source>
        <dbReference type="ARBA" id="ARBA00009748"/>
    </source>
</evidence>
<keyword evidence="2" id="KW-0732">Signal</keyword>
<dbReference type="SUPFAM" id="SSF47699">
    <property type="entry name" value="Bifunctional inhibitor/lipid-transfer protein/seed storage 2S albumin"/>
    <property type="match status" value="1"/>
</dbReference>
<keyword evidence="4" id="KW-1185">Reference proteome</keyword>
<dbReference type="Proteomes" id="UP000187609">
    <property type="component" value="Unassembled WGS sequence"/>
</dbReference>
<dbReference type="OrthoDB" id="1876592at2759"/>
<accession>A0A1J6I3W0</accession>
<dbReference type="SMR" id="A0A1J6I3W0"/>
<dbReference type="GeneID" id="109231768"/>
<dbReference type="Gene3D" id="1.10.110.10">
    <property type="entry name" value="Plant lipid-transfer and hydrophobic proteins"/>
    <property type="match status" value="1"/>
</dbReference>
<comment type="similarity">
    <text evidence="1">Belongs to the plant LTP family.</text>
</comment>
<dbReference type="AlphaFoldDB" id="A0A1J6I3W0"/>
<name>A0A1J6I3W0_NICAT</name>
<organism evidence="3 4">
    <name type="scientific">Nicotiana attenuata</name>
    <name type="common">Coyote tobacco</name>
    <dbReference type="NCBI Taxonomy" id="49451"/>
    <lineage>
        <taxon>Eukaryota</taxon>
        <taxon>Viridiplantae</taxon>
        <taxon>Streptophyta</taxon>
        <taxon>Embryophyta</taxon>
        <taxon>Tracheophyta</taxon>
        <taxon>Spermatophyta</taxon>
        <taxon>Magnoliopsida</taxon>
        <taxon>eudicotyledons</taxon>
        <taxon>Gunneridae</taxon>
        <taxon>Pentapetalae</taxon>
        <taxon>asterids</taxon>
        <taxon>lamiids</taxon>
        <taxon>Solanales</taxon>
        <taxon>Solanaceae</taxon>
        <taxon>Nicotianoideae</taxon>
        <taxon>Nicotianeae</taxon>
        <taxon>Nicotiana</taxon>
    </lineage>
</organism>
<dbReference type="PANTHER" id="PTHR33076">
    <property type="entry name" value="NON-SPECIFIC LIPID-TRANSFER PROTEIN 2-RELATED"/>
    <property type="match status" value="1"/>
</dbReference>
<sequence length="127" mass="14388">MAAKNLTVTFLILVLVAAPFPGIAVYVTPGNVTCHDVINYFAYCQEYVDGDYEDPTPACCDNLHIMNENVKKDNTEARRYCYCIEVFCATVGRPHPPYLQSRITDLNTKCNFHRSFPISEHMDCTNV</sequence>
<dbReference type="Gramene" id="OIS99187">
    <property type="protein sequence ID" value="OIS99187"/>
    <property type="gene ID" value="A4A49_04607"/>
</dbReference>
<dbReference type="OMA" id="CECIEIM"/>
<dbReference type="GO" id="GO:0008289">
    <property type="term" value="F:lipid binding"/>
    <property type="evidence" value="ECO:0007669"/>
    <property type="project" value="InterPro"/>
</dbReference>
<feature type="signal peptide" evidence="2">
    <location>
        <begin position="1"/>
        <end position="24"/>
    </location>
</feature>
<dbReference type="InterPro" id="IPR036312">
    <property type="entry name" value="Bifun_inhib/LTP/seed_sf"/>
</dbReference>
<proteinExistence type="inferred from homology"/>
<reference evidence="3" key="1">
    <citation type="submission" date="2016-11" db="EMBL/GenBank/DDBJ databases">
        <title>The genome of Nicotiana attenuata.</title>
        <authorList>
            <person name="Xu S."/>
            <person name="Brockmoeller T."/>
            <person name="Gaquerel E."/>
            <person name="Navarro A."/>
            <person name="Kuhl H."/>
            <person name="Gase K."/>
            <person name="Ling Z."/>
            <person name="Zhou W."/>
            <person name="Kreitzer C."/>
            <person name="Stanke M."/>
            <person name="Tang H."/>
            <person name="Lyons E."/>
            <person name="Pandey P."/>
            <person name="Pandey S.P."/>
            <person name="Timmermann B."/>
            <person name="Baldwin I.T."/>
        </authorList>
    </citation>
    <scope>NUCLEOTIDE SEQUENCE [LARGE SCALE GENOMIC DNA]</scope>
    <source>
        <strain evidence="3">UT</strain>
    </source>
</reference>